<feature type="non-terminal residue" evidence="1">
    <location>
        <position position="41"/>
    </location>
</feature>
<protein>
    <submittedName>
        <fullName evidence="1">Uncharacterized protein</fullName>
    </submittedName>
</protein>
<dbReference type="AlphaFoldDB" id="A0A382A1Z4"/>
<dbReference type="EMBL" id="UINC01023398">
    <property type="protein sequence ID" value="SVA94973.1"/>
    <property type="molecule type" value="Genomic_DNA"/>
</dbReference>
<proteinExistence type="predicted"/>
<sequence>MSTVSFKNSAFEVREDLVDAHKGAWECISAAGTWLTGERRV</sequence>
<organism evidence="1">
    <name type="scientific">marine metagenome</name>
    <dbReference type="NCBI Taxonomy" id="408172"/>
    <lineage>
        <taxon>unclassified sequences</taxon>
        <taxon>metagenomes</taxon>
        <taxon>ecological metagenomes</taxon>
    </lineage>
</organism>
<evidence type="ECO:0000313" key="1">
    <source>
        <dbReference type="EMBL" id="SVA94973.1"/>
    </source>
</evidence>
<gene>
    <name evidence="1" type="ORF">METZ01_LOCUS147827</name>
</gene>
<reference evidence="1" key="1">
    <citation type="submission" date="2018-05" db="EMBL/GenBank/DDBJ databases">
        <authorList>
            <person name="Lanie J.A."/>
            <person name="Ng W.-L."/>
            <person name="Kazmierczak K.M."/>
            <person name="Andrzejewski T.M."/>
            <person name="Davidsen T.M."/>
            <person name="Wayne K.J."/>
            <person name="Tettelin H."/>
            <person name="Glass J.I."/>
            <person name="Rusch D."/>
            <person name="Podicherti R."/>
            <person name="Tsui H.-C.T."/>
            <person name="Winkler M.E."/>
        </authorList>
    </citation>
    <scope>NUCLEOTIDE SEQUENCE</scope>
</reference>
<name>A0A382A1Z4_9ZZZZ</name>
<accession>A0A382A1Z4</accession>